<dbReference type="InParanoid" id="A0A1V8TMQ2"/>
<dbReference type="GO" id="GO:0016279">
    <property type="term" value="F:protein-lysine N-methyltransferase activity"/>
    <property type="evidence" value="ECO:0007669"/>
    <property type="project" value="InterPro"/>
</dbReference>
<dbReference type="InterPro" id="IPR029063">
    <property type="entry name" value="SAM-dependent_MTases_sf"/>
</dbReference>
<sequence>MSITSRDDGDDDVPILSADTLRLLQEFQSEKDTREKHFQDLKANAEAKFDDDAALTMDAFAEDWQVSQFWYSDETAQTLARQLLDGVDADSGIAVVSAPSVYVQLRKLLKDSVARPRLVLLEIDQRFEVFGSDFVPYDFQNPLKLPADLKGKFDRIICDPPFLSDECQTKTALTVRYLSRSWNPEDLI</sequence>
<dbReference type="PANTHER" id="PTHR13200:SF0">
    <property type="entry name" value="EEF1A LYSINE METHYLTRANSFERASE 1"/>
    <property type="match status" value="1"/>
</dbReference>
<dbReference type="SUPFAM" id="SSF53335">
    <property type="entry name" value="S-adenosyl-L-methionine-dependent methyltransferases"/>
    <property type="match status" value="1"/>
</dbReference>
<dbReference type="OrthoDB" id="206354at2759"/>
<dbReference type="FunCoup" id="A0A1V8TMQ2">
    <property type="interactions" value="550"/>
</dbReference>
<keyword evidence="6" id="KW-1185">Reference proteome</keyword>
<evidence type="ECO:0000313" key="5">
    <source>
        <dbReference type="EMBL" id="OQO12502.1"/>
    </source>
</evidence>
<comment type="subcellular location">
    <subcellularLocation>
        <location evidence="1">Cytoplasm</location>
    </subcellularLocation>
</comment>
<dbReference type="GO" id="GO:0003676">
    <property type="term" value="F:nucleic acid binding"/>
    <property type="evidence" value="ECO:0007669"/>
    <property type="project" value="InterPro"/>
</dbReference>
<name>A0A1V8TMQ2_9PEZI</name>
<keyword evidence="2" id="KW-0963">Cytoplasm</keyword>
<protein>
    <recommendedName>
        <fullName evidence="7">Protein-lysine N-methyltransferase EFM5</fullName>
    </recommendedName>
</protein>
<evidence type="ECO:0000313" key="6">
    <source>
        <dbReference type="Proteomes" id="UP000192596"/>
    </source>
</evidence>
<gene>
    <name evidence="5" type="ORF">B0A48_03144</name>
</gene>
<organism evidence="5 6">
    <name type="scientific">Cryoendolithus antarcticus</name>
    <dbReference type="NCBI Taxonomy" id="1507870"/>
    <lineage>
        <taxon>Eukaryota</taxon>
        <taxon>Fungi</taxon>
        <taxon>Dikarya</taxon>
        <taxon>Ascomycota</taxon>
        <taxon>Pezizomycotina</taxon>
        <taxon>Dothideomycetes</taxon>
        <taxon>Dothideomycetidae</taxon>
        <taxon>Cladosporiales</taxon>
        <taxon>Cladosporiaceae</taxon>
        <taxon>Cryoendolithus</taxon>
    </lineage>
</organism>
<dbReference type="InterPro" id="IPR019369">
    <property type="entry name" value="Efm5/EEF1AKMT1"/>
</dbReference>
<dbReference type="STRING" id="1507870.A0A1V8TMQ2"/>
<dbReference type="InterPro" id="IPR041370">
    <property type="entry name" value="Mlase_EEF1AKMT1/ZCCHC4"/>
</dbReference>
<reference evidence="6" key="1">
    <citation type="submission" date="2017-03" db="EMBL/GenBank/DDBJ databases">
        <title>Genomes of endolithic fungi from Antarctica.</title>
        <authorList>
            <person name="Coleine C."/>
            <person name="Masonjones S."/>
            <person name="Stajich J.E."/>
        </authorList>
    </citation>
    <scope>NUCLEOTIDE SEQUENCE [LARGE SCALE GENOMIC DNA]</scope>
    <source>
        <strain evidence="6">CCFEE 5527</strain>
    </source>
</reference>
<evidence type="ECO:0000256" key="2">
    <source>
        <dbReference type="ARBA" id="ARBA00022490"/>
    </source>
</evidence>
<dbReference type="InterPro" id="IPR002052">
    <property type="entry name" value="DNA_methylase_N6_adenine_CS"/>
</dbReference>
<keyword evidence="4" id="KW-0808">Transferase</keyword>
<dbReference type="PANTHER" id="PTHR13200">
    <property type="entry name" value="EEF1A LYSINE METHYLTRANSFERASE 1"/>
    <property type="match status" value="1"/>
</dbReference>
<dbReference type="GO" id="GO:0032259">
    <property type="term" value="P:methylation"/>
    <property type="evidence" value="ECO:0007669"/>
    <property type="project" value="UniProtKB-KW"/>
</dbReference>
<dbReference type="Proteomes" id="UP000192596">
    <property type="component" value="Unassembled WGS sequence"/>
</dbReference>
<evidence type="ECO:0000256" key="1">
    <source>
        <dbReference type="ARBA" id="ARBA00004496"/>
    </source>
</evidence>
<dbReference type="Pfam" id="PF10237">
    <property type="entry name" value="N6-adenineMlase"/>
    <property type="match status" value="1"/>
</dbReference>
<evidence type="ECO:0000256" key="4">
    <source>
        <dbReference type="ARBA" id="ARBA00022679"/>
    </source>
</evidence>
<proteinExistence type="predicted"/>
<dbReference type="EMBL" id="NAJO01000005">
    <property type="protein sequence ID" value="OQO12502.1"/>
    <property type="molecule type" value="Genomic_DNA"/>
</dbReference>
<accession>A0A1V8TMQ2</accession>
<dbReference type="AlphaFoldDB" id="A0A1V8TMQ2"/>
<comment type="caution">
    <text evidence="5">The sequence shown here is derived from an EMBL/GenBank/DDBJ whole genome shotgun (WGS) entry which is preliminary data.</text>
</comment>
<evidence type="ECO:0000256" key="3">
    <source>
        <dbReference type="ARBA" id="ARBA00022603"/>
    </source>
</evidence>
<evidence type="ECO:0008006" key="7">
    <source>
        <dbReference type="Google" id="ProtNLM"/>
    </source>
</evidence>
<dbReference type="PROSITE" id="PS00092">
    <property type="entry name" value="N6_MTASE"/>
    <property type="match status" value="1"/>
</dbReference>
<keyword evidence="3" id="KW-0489">Methyltransferase</keyword>
<dbReference type="GO" id="GO:0005737">
    <property type="term" value="C:cytoplasm"/>
    <property type="evidence" value="ECO:0007669"/>
    <property type="project" value="UniProtKB-SubCell"/>
</dbReference>